<keyword evidence="1" id="KW-0812">Transmembrane</keyword>
<dbReference type="AlphaFoldDB" id="A0AA48M2L1"/>
<evidence type="ECO:0000313" key="2">
    <source>
        <dbReference type="EMBL" id="CAJ0876570.1"/>
    </source>
</evidence>
<protein>
    <submittedName>
        <fullName evidence="2">Uncharacterized protein</fullName>
    </submittedName>
</protein>
<organism evidence="2">
    <name type="scientific">freshwater sediment metagenome</name>
    <dbReference type="NCBI Taxonomy" id="556182"/>
    <lineage>
        <taxon>unclassified sequences</taxon>
        <taxon>metagenomes</taxon>
        <taxon>ecological metagenomes</taxon>
    </lineage>
</organism>
<evidence type="ECO:0000256" key="1">
    <source>
        <dbReference type="SAM" id="Phobius"/>
    </source>
</evidence>
<accession>A0AA48M2L1</accession>
<keyword evidence="1" id="KW-1133">Transmembrane helix</keyword>
<proteinExistence type="predicted"/>
<gene>
    <name evidence="2" type="ORF">AMST5_02798</name>
</gene>
<name>A0AA48M2L1_9ZZZZ</name>
<keyword evidence="1" id="KW-0472">Membrane</keyword>
<sequence length="108" mass="12389">MPMRPLRLLFQTCIAITAWRFSSAAFEHTNEPVSPGNAIFIQSWFCFFAVAIATWLLDKLAWLWKWLTTSKPQPVRVEPHFGPALPKPLEDGVTHLRGFGLTQRLPNR</sequence>
<reference evidence="2" key="1">
    <citation type="submission" date="2023-07" db="EMBL/GenBank/DDBJ databases">
        <authorList>
            <person name="Pelsma A.J. K."/>
        </authorList>
    </citation>
    <scope>NUCLEOTIDE SEQUENCE</scope>
</reference>
<dbReference type="EMBL" id="OY288114">
    <property type="protein sequence ID" value="CAJ0876570.1"/>
    <property type="molecule type" value="Genomic_DNA"/>
</dbReference>
<feature type="transmembrane region" description="Helical" evidence="1">
    <location>
        <begin position="40"/>
        <end position="57"/>
    </location>
</feature>